<name>A0A9X2EVT6_9GAMM</name>
<feature type="chain" id="PRO_5040826348" description="YcxB-like protein" evidence="2">
    <location>
        <begin position="21"/>
        <end position="169"/>
    </location>
</feature>
<protein>
    <recommendedName>
        <fullName evidence="5">YcxB-like protein</fullName>
    </recommendedName>
</protein>
<keyword evidence="1" id="KW-0472">Membrane</keyword>
<keyword evidence="1" id="KW-1133">Transmembrane helix</keyword>
<comment type="caution">
    <text evidence="3">The sequence shown here is derived from an EMBL/GenBank/DDBJ whole genome shotgun (WGS) entry which is preliminary data.</text>
</comment>
<dbReference type="AlphaFoldDB" id="A0A9X2EVT6"/>
<evidence type="ECO:0000313" key="4">
    <source>
        <dbReference type="Proteomes" id="UP001139028"/>
    </source>
</evidence>
<feature type="transmembrane region" description="Helical" evidence="1">
    <location>
        <begin position="37"/>
        <end position="55"/>
    </location>
</feature>
<gene>
    <name evidence="3" type="ORF">MO867_21265</name>
</gene>
<evidence type="ECO:0000256" key="1">
    <source>
        <dbReference type="SAM" id="Phobius"/>
    </source>
</evidence>
<accession>A0A9X2EVT6</accession>
<organism evidence="3 4">
    <name type="scientific">Microbulbifer okhotskensis</name>
    <dbReference type="NCBI Taxonomy" id="2926617"/>
    <lineage>
        <taxon>Bacteria</taxon>
        <taxon>Pseudomonadati</taxon>
        <taxon>Pseudomonadota</taxon>
        <taxon>Gammaproteobacteria</taxon>
        <taxon>Cellvibrionales</taxon>
        <taxon>Microbulbiferaceae</taxon>
        <taxon>Microbulbifer</taxon>
    </lineage>
</organism>
<dbReference type="EMBL" id="JALBWM010000217">
    <property type="protein sequence ID" value="MCO1336861.1"/>
    <property type="molecule type" value="Genomic_DNA"/>
</dbReference>
<keyword evidence="4" id="KW-1185">Reference proteome</keyword>
<evidence type="ECO:0000256" key="2">
    <source>
        <dbReference type="SAM" id="SignalP"/>
    </source>
</evidence>
<keyword evidence="1" id="KW-0812">Transmembrane</keyword>
<proteinExistence type="predicted"/>
<evidence type="ECO:0008006" key="5">
    <source>
        <dbReference type="Google" id="ProtNLM"/>
    </source>
</evidence>
<reference evidence="3" key="1">
    <citation type="journal article" date="2022" name="Arch. Microbiol.">
        <title>Microbulbifer okhotskensis sp. nov., isolated from a deep bottom sediment of the Okhotsk Sea.</title>
        <authorList>
            <person name="Romanenko L."/>
            <person name="Kurilenko V."/>
            <person name="Otstavnykh N."/>
            <person name="Velansky P."/>
            <person name="Isaeva M."/>
            <person name="Mikhailov V."/>
        </authorList>
    </citation>
    <scope>NUCLEOTIDE SEQUENCE</scope>
    <source>
        <strain evidence="3">OS29</strain>
    </source>
</reference>
<feature type="signal peptide" evidence="2">
    <location>
        <begin position="1"/>
        <end position="20"/>
    </location>
</feature>
<keyword evidence="2" id="KW-0732">Signal</keyword>
<dbReference type="RefSeq" id="WP_252472858.1">
    <property type="nucleotide sequence ID" value="NZ_JALBWM010000217.1"/>
</dbReference>
<sequence length="169" mass="19428">MKFPYRLRVCLHAASSLAFAILMFVVAEDGGGDGALWVGVFFLFCFIGFLFSPLLERWHENRAELKKEFVEFDRERVRRVVPGKFEEQIQWSEVNEIIINTINLGPYAEDIYWMFVSRDKGKEVAVSNDARGFSELLDKLQSLPSFDNEAVIRAMGYGEVGSFIIWKAD</sequence>
<evidence type="ECO:0000313" key="3">
    <source>
        <dbReference type="EMBL" id="MCO1336861.1"/>
    </source>
</evidence>
<dbReference type="Proteomes" id="UP001139028">
    <property type="component" value="Unassembled WGS sequence"/>
</dbReference>